<reference evidence="2 3" key="1">
    <citation type="journal article" date="2015" name="Nature">
        <title>rRNA introns, odd ribosomes, and small enigmatic genomes across a large radiation of phyla.</title>
        <authorList>
            <person name="Brown C.T."/>
            <person name="Hug L.A."/>
            <person name="Thomas B.C."/>
            <person name="Sharon I."/>
            <person name="Castelle C.J."/>
            <person name="Singh A."/>
            <person name="Wilkins M.J."/>
            <person name="Williams K.H."/>
            <person name="Banfield J.F."/>
        </authorList>
    </citation>
    <scope>NUCLEOTIDE SEQUENCE [LARGE SCALE GENOMIC DNA]</scope>
</reference>
<evidence type="ECO:0000256" key="1">
    <source>
        <dbReference type="SAM" id="MobiDB-lite"/>
    </source>
</evidence>
<feature type="region of interest" description="Disordered" evidence="1">
    <location>
        <begin position="34"/>
        <end position="69"/>
    </location>
</feature>
<protein>
    <submittedName>
        <fullName evidence="2">Uncharacterized protein</fullName>
    </submittedName>
</protein>
<evidence type="ECO:0000313" key="2">
    <source>
        <dbReference type="EMBL" id="KKS45436.1"/>
    </source>
</evidence>
<dbReference type="EMBL" id="LCDE01000025">
    <property type="protein sequence ID" value="KKS45436.1"/>
    <property type="molecule type" value="Genomic_DNA"/>
</dbReference>
<comment type="caution">
    <text evidence="2">The sequence shown here is derived from an EMBL/GenBank/DDBJ whole genome shotgun (WGS) entry which is preliminary data.</text>
</comment>
<proteinExistence type="predicted"/>
<gene>
    <name evidence="2" type="ORF">UV10_C0025G0003</name>
</gene>
<sequence length="263" mass="28344">MGGVLFFVNNRDALLKSVVFDRGGNTDSGIVAVSSGNNQQPSTQPEGNWQDTLNKIVPGGGGTSNDTESMTGKLAQGIIARAPQLQSQDGAPLDEQSTQDAVNSILKDVPEGSIAIVHTLKELSISDDSSAQALKAYGYSLLKIFKLYSKNFEGIGYEITIVEKVVSTGDESELSKLPAIENLYKDMIYDLIALKVPKDVEKIHFNLVNGYEVAISSIRDMESVVSDPARGLVGISRYKAVSQIIQNNLINLDSLFTARGVVF</sequence>
<dbReference type="Proteomes" id="UP000034951">
    <property type="component" value="Unassembled WGS sequence"/>
</dbReference>
<evidence type="ECO:0000313" key="3">
    <source>
        <dbReference type="Proteomes" id="UP000034951"/>
    </source>
</evidence>
<feature type="compositionally biased region" description="Polar residues" evidence="1">
    <location>
        <begin position="34"/>
        <end position="53"/>
    </location>
</feature>
<organism evidence="2 3">
    <name type="scientific">Candidatus Azambacteria bacterium GW2011_GWA1_42_19</name>
    <dbReference type="NCBI Taxonomy" id="1618609"/>
    <lineage>
        <taxon>Bacteria</taxon>
        <taxon>Candidatus Azamiibacteriota</taxon>
    </lineage>
</organism>
<dbReference type="AlphaFoldDB" id="A0A0G1BGJ2"/>
<name>A0A0G1BGJ2_9BACT</name>
<accession>A0A0G1BGJ2</accession>